<comment type="caution">
    <text evidence="2">The sequence shown here is derived from an EMBL/GenBank/DDBJ whole genome shotgun (WGS) entry which is preliminary data.</text>
</comment>
<feature type="region of interest" description="Disordered" evidence="1">
    <location>
        <begin position="490"/>
        <end position="554"/>
    </location>
</feature>
<protein>
    <recommendedName>
        <fullName evidence="4">Ubiquitin-like protease family profile domain-containing protein</fullName>
    </recommendedName>
</protein>
<sequence length="1158" mass="128797">MPPRKDPANSNNKRKPPLTGSATASKRPKTSSQTSRQPDINDPDFDVELIFDGLPAAKDRFMKDFRKGDENGTFDEQERAIDGVIRALSESQTPLDLARNYNKRLDDDIAYDELFKLAIKFAPKARQKKGVKKSKQNAATVVVDASGGLGSKGEQQRAEGSAPLWRIYQGITFKDIDPWYIAFKKAVEAKRHRGVWPGQDALEDILMVAVKVQEAMAMVREEVLAVQESSLADLLKDPDARAAVKAMRQCHQVSLYKTAPCQKIEIGYQAWLEQQKVLKSHSLPGEENFAGEHQDVEHVSTTMKSVQDKAIDEQMVTFRELDRVHYKAVDTLIDLYNSSIVSASSSMDPIPLEEATPGTPIRSYGLHAAASQPDQPSTLHDAMEGSGLLGDNGQADTERGDTGANGQSKKRKKDDMADPAASTASVVDSHLFSIRVLEAHKGKVNLDKADKERIRDYLTKRLEQDIDFCLEHNIRYPHLLRCDQAISGPIRKPNSWNNFQKSDSGKQQKTRLMAETTPDATSQSASTTSQSVNVEGDASKRSDKQREVTDRLKQGTVASSSAYAAAQKELGLQGLAMPDVNAEEAMQHINRLLHDDNSAATRRHLADTFMQGFMKVAKHLHRTCQLDFVIAQMSSHDLDSPGHIDATMGALAWLNKYSTEELSIRYYFSRMETVLRGKAAEDEIVLLSKGSRSKGENESRKGHSMAKAATLTGFEPNITVKEAEEVYDRLAKTMFKSEESNKQGSIASSESVPDAEHMDEQQDAGESSGEGEQGGKKQEDGEEVYKQTAVNNLAMTAGMMSNMNREESASNVSTDMIEKGDTKEDCQMLEEQEQTSGKESAEGEVRRRQRQQEVVNKIQKKRELWLGMKAPLISDTFQMDTFQTIYTSIKWPTALSNLPVPTLACETPDTTAEEALHRHGQDMGLGSARAELIKNSTSLWTDGIIEDLLEKVLPLKSEMYSSQYIKELFYYNTRNGGCDWKGDVPLPLLGEGTGWRQKVILTVIPNKAHGLAGNHWLTVVIFGPQRLVAIFDGAGGKWDTEPERINAILQSLQDRLNYELECGLVDGSQNRDWQMPKSTPLLRDTCLEWVVQTDNHSCGPLAVLVGCLVLRGIRPTRKVIEPFLDRLDVSKGQHVFKNAHLRDWVLQVVRACCKDEGA</sequence>
<keyword evidence="3" id="KW-1185">Reference proteome</keyword>
<dbReference type="Proteomes" id="UP000322245">
    <property type="component" value="Unassembled WGS sequence"/>
</dbReference>
<reference evidence="2 3" key="1">
    <citation type="submission" date="2017-05" db="EMBL/GenBank/DDBJ databases">
        <title>The Genome Sequence of Tsuchiyaea wingfieldii DSM 27421.</title>
        <authorList>
            <person name="Cuomo C."/>
            <person name="Passer A."/>
            <person name="Billmyre B."/>
            <person name="Heitman J."/>
        </authorList>
    </citation>
    <scope>NUCLEOTIDE SEQUENCE [LARGE SCALE GENOMIC DNA]</scope>
    <source>
        <strain evidence="2 3">DSM 27421</strain>
    </source>
</reference>
<feature type="compositionally biased region" description="Polar residues" evidence="1">
    <location>
        <begin position="742"/>
        <end position="751"/>
    </location>
</feature>
<evidence type="ECO:0000313" key="3">
    <source>
        <dbReference type="Proteomes" id="UP000322245"/>
    </source>
</evidence>
<evidence type="ECO:0000313" key="2">
    <source>
        <dbReference type="EMBL" id="TYJ53340.1"/>
    </source>
</evidence>
<name>A0A5D3ATE1_9TREE</name>
<proteinExistence type="predicted"/>
<feature type="compositionally biased region" description="Polar residues" evidence="1">
    <location>
        <begin position="494"/>
        <end position="507"/>
    </location>
</feature>
<feature type="compositionally biased region" description="Low complexity" evidence="1">
    <location>
        <begin position="516"/>
        <end position="531"/>
    </location>
</feature>
<feature type="region of interest" description="Disordered" evidence="1">
    <location>
        <begin position="737"/>
        <end position="783"/>
    </location>
</feature>
<feature type="compositionally biased region" description="Polar residues" evidence="1">
    <location>
        <begin position="20"/>
        <end position="38"/>
    </location>
</feature>
<gene>
    <name evidence="2" type="ORF">B9479_006055</name>
</gene>
<accession>A0A5D3ATE1</accession>
<evidence type="ECO:0000256" key="1">
    <source>
        <dbReference type="SAM" id="MobiDB-lite"/>
    </source>
</evidence>
<feature type="compositionally biased region" description="Basic and acidic residues" evidence="1">
    <location>
        <begin position="537"/>
        <end position="553"/>
    </location>
</feature>
<feature type="region of interest" description="Disordered" evidence="1">
    <location>
        <begin position="348"/>
        <end position="422"/>
    </location>
</feature>
<organism evidence="2 3">
    <name type="scientific">Cryptococcus floricola</name>
    <dbReference type="NCBI Taxonomy" id="2591691"/>
    <lineage>
        <taxon>Eukaryota</taxon>
        <taxon>Fungi</taxon>
        <taxon>Dikarya</taxon>
        <taxon>Basidiomycota</taxon>
        <taxon>Agaricomycotina</taxon>
        <taxon>Tremellomycetes</taxon>
        <taxon>Tremellales</taxon>
        <taxon>Cryptococcaceae</taxon>
        <taxon>Cryptococcus</taxon>
    </lineage>
</organism>
<feature type="region of interest" description="Disordered" evidence="1">
    <location>
        <begin position="1"/>
        <end position="44"/>
    </location>
</feature>
<evidence type="ECO:0008006" key="4">
    <source>
        <dbReference type="Google" id="ProtNLM"/>
    </source>
</evidence>
<dbReference type="EMBL" id="NIDF01000093">
    <property type="protein sequence ID" value="TYJ53340.1"/>
    <property type="molecule type" value="Genomic_DNA"/>
</dbReference>
<dbReference type="AlphaFoldDB" id="A0A5D3ATE1"/>
<feature type="region of interest" description="Disordered" evidence="1">
    <location>
        <begin position="828"/>
        <end position="851"/>
    </location>
</feature>
<feature type="compositionally biased region" description="Basic and acidic residues" evidence="1">
    <location>
        <begin position="773"/>
        <end position="783"/>
    </location>
</feature>